<accession>A0A017SPC4</accession>
<feature type="transmembrane region" description="Helical" evidence="1">
    <location>
        <begin position="15"/>
        <end position="41"/>
    </location>
</feature>
<keyword evidence="1" id="KW-1133">Transmembrane helix</keyword>
<dbReference type="AlphaFoldDB" id="A0A017SPC4"/>
<evidence type="ECO:0000313" key="3">
    <source>
        <dbReference type="Proteomes" id="UP000019804"/>
    </source>
</evidence>
<keyword evidence="1" id="KW-0472">Membrane</keyword>
<dbReference type="GeneID" id="63696193"/>
<protein>
    <submittedName>
        <fullName evidence="2">Uncharacterized protein</fullName>
    </submittedName>
</protein>
<dbReference type="Proteomes" id="UP000019804">
    <property type="component" value="Unassembled WGS sequence"/>
</dbReference>
<keyword evidence="1" id="KW-0812">Transmembrane</keyword>
<proteinExistence type="predicted"/>
<name>A0A017SPC4_ASPRC</name>
<reference evidence="3" key="1">
    <citation type="journal article" date="2014" name="Nat. Commun.">
        <title>Genomic adaptations of the halophilic Dead Sea filamentous fungus Eurotium rubrum.</title>
        <authorList>
            <person name="Kis-Papo T."/>
            <person name="Weig A.R."/>
            <person name="Riley R."/>
            <person name="Persoh D."/>
            <person name="Salamov A."/>
            <person name="Sun H."/>
            <person name="Lipzen A."/>
            <person name="Wasser S.P."/>
            <person name="Rambold G."/>
            <person name="Grigoriev I.V."/>
            <person name="Nevo E."/>
        </authorList>
    </citation>
    <scope>NUCLEOTIDE SEQUENCE [LARGE SCALE GENOMIC DNA]</scope>
    <source>
        <strain evidence="3">CBS 135680</strain>
    </source>
</reference>
<organism evidence="2 3">
    <name type="scientific">Aspergillus ruber (strain CBS 135680)</name>
    <dbReference type="NCBI Taxonomy" id="1388766"/>
    <lineage>
        <taxon>Eukaryota</taxon>
        <taxon>Fungi</taxon>
        <taxon>Dikarya</taxon>
        <taxon>Ascomycota</taxon>
        <taxon>Pezizomycotina</taxon>
        <taxon>Eurotiomycetes</taxon>
        <taxon>Eurotiomycetidae</taxon>
        <taxon>Eurotiales</taxon>
        <taxon>Aspergillaceae</taxon>
        <taxon>Aspergillus</taxon>
        <taxon>Aspergillus subgen. Aspergillus</taxon>
    </lineage>
</organism>
<dbReference type="HOGENOM" id="CLU_3013820_0_0_1"/>
<sequence length="56" mass="6650">MGPFKRRLPADQRLLSFWLLLLAMLSYLGFLSDIYLLLSAINYSRKFLRKKVKESK</sequence>
<evidence type="ECO:0000256" key="1">
    <source>
        <dbReference type="SAM" id="Phobius"/>
    </source>
</evidence>
<gene>
    <name evidence="2" type="ORF">EURHEDRAFT_409408</name>
</gene>
<dbReference type="RefSeq" id="XP_040641773.1">
    <property type="nucleotide sequence ID" value="XM_040781069.1"/>
</dbReference>
<dbReference type="EMBL" id="KK088414">
    <property type="protein sequence ID" value="EYE98085.1"/>
    <property type="molecule type" value="Genomic_DNA"/>
</dbReference>
<keyword evidence="3" id="KW-1185">Reference proteome</keyword>
<evidence type="ECO:0000313" key="2">
    <source>
        <dbReference type="EMBL" id="EYE98085.1"/>
    </source>
</evidence>